<gene>
    <name evidence="5" type="ORF">PgNI_04623</name>
</gene>
<feature type="compositionally biased region" description="Acidic residues" evidence="2">
    <location>
        <begin position="175"/>
        <end position="189"/>
    </location>
</feature>
<feature type="region of interest" description="Disordered" evidence="2">
    <location>
        <begin position="452"/>
        <end position="500"/>
    </location>
</feature>
<feature type="region of interest" description="Disordered" evidence="2">
    <location>
        <begin position="356"/>
        <end position="385"/>
    </location>
</feature>
<dbReference type="Proteomes" id="UP000515153">
    <property type="component" value="Unplaced"/>
</dbReference>
<dbReference type="PROSITE" id="PS50157">
    <property type="entry name" value="ZINC_FINGER_C2H2_2"/>
    <property type="match status" value="1"/>
</dbReference>
<accession>A0A6P8BAQ7</accession>
<dbReference type="PROSITE" id="PS00028">
    <property type="entry name" value="ZINC_FINGER_C2H2_1"/>
    <property type="match status" value="1"/>
</dbReference>
<dbReference type="KEGG" id="pgri:PgNI_04623"/>
<keyword evidence="1" id="KW-0862">Zinc</keyword>
<feature type="region of interest" description="Disordered" evidence="2">
    <location>
        <begin position="276"/>
        <end position="326"/>
    </location>
</feature>
<dbReference type="GeneID" id="41959576"/>
<evidence type="ECO:0000313" key="5">
    <source>
        <dbReference type="RefSeq" id="XP_030984255.1"/>
    </source>
</evidence>
<dbReference type="GO" id="GO:0008270">
    <property type="term" value="F:zinc ion binding"/>
    <property type="evidence" value="ECO:0007669"/>
    <property type="project" value="UniProtKB-KW"/>
</dbReference>
<dbReference type="AlphaFoldDB" id="A0A6P8BAQ7"/>
<name>A0A6P8BAQ7_PYRGI</name>
<evidence type="ECO:0000256" key="1">
    <source>
        <dbReference type="PROSITE-ProRule" id="PRU00042"/>
    </source>
</evidence>
<keyword evidence="1" id="KW-0479">Metal-binding</keyword>
<feature type="compositionally biased region" description="Basic and acidic residues" evidence="2">
    <location>
        <begin position="452"/>
        <end position="463"/>
    </location>
</feature>
<reference evidence="5" key="2">
    <citation type="submission" date="2019-10" db="EMBL/GenBank/DDBJ databases">
        <authorList>
            <consortium name="NCBI Genome Project"/>
        </authorList>
    </citation>
    <scope>NUCLEOTIDE SEQUENCE</scope>
    <source>
        <strain evidence="5">NI907</strain>
    </source>
</reference>
<organism evidence="4 5">
    <name type="scientific">Pyricularia grisea</name>
    <name type="common">Crabgrass-specific blast fungus</name>
    <name type="synonym">Magnaporthe grisea</name>
    <dbReference type="NCBI Taxonomy" id="148305"/>
    <lineage>
        <taxon>Eukaryota</taxon>
        <taxon>Fungi</taxon>
        <taxon>Dikarya</taxon>
        <taxon>Ascomycota</taxon>
        <taxon>Pezizomycotina</taxon>
        <taxon>Sordariomycetes</taxon>
        <taxon>Sordariomycetidae</taxon>
        <taxon>Magnaporthales</taxon>
        <taxon>Pyriculariaceae</taxon>
        <taxon>Pyricularia</taxon>
    </lineage>
</organism>
<feature type="compositionally biased region" description="Acidic residues" evidence="2">
    <location>
        <begin position="464"/>
        <end position="479"/>
    </location>
</feature>
<keyword evidence="1" id="KW-0863">Zinc-finger</keyword>
<evidence type="ECO:0000313" key="4">
    <source>
        <dbReference type="Proteomes" id="UP000515153"/>
    </source>
</evidence>
<feature type="region of interest" description="Disordered" evidence="2">
    <location>
        <begin position="28"/>
        <end position="59"/>
    </location>
</feature>
<dbReference type="InterPro" id="IPR013087">
    <property type="entry name" value="Znf_C2H2_type"/>
</dbReference>
<feature type="region of interest" description="Disordered" evidence="2">
    <location>
        <begin position="173"/>
        <end position="212"/>
    </location>
</feature>
<dbReference type="RefSeq" id="XP_030984255.1">
    <property type="nucleotide sequence ID" value="XM_031124667.1"/>
</dbReference>
<feature type="domain" description="C2H2-type" evidence="3">
    <location>
        <begin position="220"/>
        <end position="247"/>
    </location>
</feature>
<proteinExistence type="predicted"/>
<sequence length="500" mass="54016">MASSKSFFRARRDRRANGELHDYAATCAYAPRPRHSHQEMQTSRPLTHRPPIPTTQSSASLITRQTHTRTNSYSTLSASLNASHRVTRRKSMTSSAANAAAVAAALSGAVELVGDKTTVGPVAISGRRNTLTKSGISRAMLAASLPTEQAGSLSVPSKEADVQVKEANLDTLESAIDDDPLESLADDPETPSQDGRMRRASDGQPLVKEGGSRKINRVELRCDKCGKGYKHSSCLTKHLWEHTPEWSYTSKLLISKHQQVQLLEAASVLVTMNNVPETTTPPEPANEYASDRDSVSPAASGYSELMDGRSSADTTPPPQLDGSYNIISKRYSNGSGFGRSYQSAVSVASLASSAPNGHGFGHGGHFRQLSQEHRPPSSGKNATGQEDQDLAAAVELLSCSFNSNNGRRSVHLPPDAPPVPPLPAQYLDQAAGAGFINSFPRHAPESFLRGSRLESQMRHRGDVNMEESADSMMDDDDDDSRYRARSDDDDDGVFGRMEVE</sequence>
<reference evidence="5" key="1">
    <citation type="journal article" date="2019" name="Mol. Biol. Evol.">
        <title>Blast fungal genomes show frequent chromosomal changes, gene gains and losses, and effector gene turnover.</title>
        <authorList>
            <person name="Gomez Luciano L.B."/>
            <person name="Jason Tsai I."/>
            <person name="Chuma I."/>
            <person name="Tosa Y."/>
            <person name="Chen Y.H."/>
            <person name="Li J.Y."/>
            <person name="Li M.Y."/>
            <person name="Jade Lu M.Y."/>
            <person name="Nakayashiki H."/>
            <person name="Li W.H."/>
        </authorList>
    </citation>
    <scope>NUCLEOTIDE SEQUENCE</scope>
    <source>
        <strain evidence="5">NI907</strain>
    </source>
</reference>
<evidence type="ECO:0000256" key="2">
    <source>
        <dbReference type="SAM" id="MobiDB-lite"/>
    </source>
</evidence>
<evidence type="ECO:0000259" key="3">
    <source>
        <dbReference type="PROSITE" id="PS50157"/>
    </source>
</evidence>
<protein>
    <recommendedName>
        <fullName evidence="3">C2H2-type domain-containing protein</fullName>
    </recommendedName>
</protein>
<reference evidence="5" key="3">
    <citation type="submission" date="2025-08" db="UniProtKB">
        <authorList>
            <consortium name="RefSeq"/>
        </authorList>
    </citation>
    <scope>IDENTIFICATION</scope>
    <source>
        <strain evidence="5">NI907</strain>
    </source>
</reference>
<keyword evidence="4" id="KW-1185">Reference proteome</keyword>